<protein>
    <submittedName>
        <fullName evidence="4">Uncharacterized protein</fullName>
    </submittedName>
</protein>
<dbReference type="Pfam" id="PF09822">
    <property type="entry name" value="ABC_transp_aux"/>
    <property type="match status" value="1"/>
</dbReference>
<dbReference type="EMBL" id="RBAH01000008">
    <property type="protein sequence ID" value="RKN84522.1"/>
    <property type="molecule type" value="Genomic_DNA"/>
</dbReference>
<keyword evidence="5" id="KW-1185">Reference proteome</keyword>
<proteinExistence type="predicted"/>
<dbReference type="Pfam" id="PF23357">
    <property type="entry name" value="DUF7088"/>
    <property type="match status" value="1"/>
</dbReference>
<dbReference type="RefSeq" id="WP_120747778.1">
    <property type="nucleotide sequence ID" value="NZ_RBAH01000008.1"/>
</dbReference>
<dbReference type="OrthoDB" id="9766228at2"/>
<organism evidence="4 5">
    <name type="scientific">Paenibacillus ginsengarvi</name>
    <dbReference type="NCBI Taxonomy" id="400777"/>
    <lineage>
        <taxon>Bacteria</taxon>
        <taxon>Bacillati</taxon>
        <taxon>Bacillota</taxon>
        <taxon>Bacilli</taxon>
        <taxon>Bacillales</taxon>
        <taxon>Paenibacillaceae</taxon>
        <taxon>Paenibacillus</taxon>
    </lineage>
</organism>
<keyword evidence="1" id="KW-1133">Transmembrane helix</keyword>
<evidence type="ECO:0000259" key="3">
    <source>
        <dbReference type="Pfam" id="PF23357"/>
    </source>
</evidence>
<name>A0A3B0CGQ7_9BACL</name>
<dbReference type="Proteomes" id="UP000282311">
    <property type="component" value="Unassembled WGS sequence"/>
</dbReference>
<evidence type="ECO:0000256" key="1">
    <source>
        <dbReference type="SAM" id="Phobius"/>
    </source>
</evidence>
<keyword evidence="1" id="KW-0472">Membrane</keyword>
<accession>A0A3B0CGQ7</accession>
<dbReference type="InterPro" id="IPR055396">
    <property type="entry name" value="DUF7088"/>
</dbReference>
<feature type="transmembrane region" description="Helical" evidence="1">
    <location>
        <begin position="21"/>
        <end position="44"/>
    </location>
</feature>
<dbReference type="InterPro" id="IPR019196">
    <property type="entry name" value="ABC_transp_unknown"/>
</dbReference>
<evidence type="ECO:0000259" key="2">
    <source>
        <dbReference type="Pfam" id="PF09822"/>
    </source>
</evidence>
<dbReference type="AlphaFoldDB" id="A0A3B0CGQ7"/>
<comment type="caution">
    <text evidence="4">The sequence shown here is derived from an EMBL/GenBank/DDBJ whole genome shotgun (WGS) entry which is preliminary data.</text>
</comment>
<reference evidence="4 5" key="1">
    <citation type="journal article" date="2007" name="Int. J. Syst. Evol. Microbiol.">
        <title>Paenibacillus ginsengarvi sp. nov., isolated from soil from ginseng cultivation.</title>
        <authorList>
            <person name="Yoon M.H."/>
            <person name="Ten L.N."/>
            <person name="Im W.T."/>
        </authorList>
    </citation>
    <scope>NUCLEOTIDE SEQUENCE [LARGE SCALE GENOMIC DNA]</scope>
    <source>
        <strain evidence="4 5">KCTC 13059</strain>
    </source>
</reference>
<sequence>MNKVTETFKNPKVKYGAFSTLTAIGVIVVLIVVNFIFTSLHVSYDVSTNKSYSISKYSIAIIKKVQDPITIYVWAKPGSEYPEFKNMIMDYAQYSSRIQVEVRDPNLYPQLVEQFKTDPALSVSSNSVVVVNGKTNKFKFIDAAQLITLGFDPQTYKDYVQSIDVEPQITNAIEYVTSDKTYIIYSMTGNGELALPEKLVNAIQLAGYEMRDLNVLTKDIPQDASLLFATTPAKDWTPEMANKVKAYLQSGGRAFFALNYMTSGFPNVRSVLDAYGVSLNDKVVIEADIGKALPNQPTVLLPNMEANEITKSLTDKQYNVLLPVATDIKPNSVKRNSLKVSPLLTSSAKSYTKNSSAQRIEKAAGDESGPFQLAVIISDYTDTKTVYETKLVVMGTDGLISPEVNSVSGGTNYQFIVNAVNWTQNKASGSYIPPKAPNSSVPLQVSGGQAVLITVVTVILIPLVILLIGIVVWTRRRNS</sequence>
<keyword evidence="1" id="KW-0812">Transmembrane</keyword>
<evidence type="ECO:0000313" key="4">
    <source>
        <dbReference type="EMBL" id="RKN84522.1"/>
    </source>
</evidence>
<feature type="domain" description="ABC-type uncharacterised transport system" evidence="2">
    <location>
        <begin position="187"/>
        <end position="404"/>
    </location>
</feature>
<feature type="domain" description="DUF7088" evidence="3">
    <location>
        <begin position="49"/>
        <end position="131"/>
    </location>
</feature>
<gene>
    <name evidence="4" type="ORF">D7M11_13675</name>
</gene>
<feature type="transmembrane region" description="Helical" evidence="1">
    <location>
        <begin position="450"/>
        <end position="473"/>
    </location>
</feature>
<evidence type="ECO:0000313" key="5">
    <source>
        <dbReference type="Proteomes" id="UP000282311"/>
    </source>
</evidence>